<feature type="transmembrane region" description="Helical" evidence="2">
    <location>
        <begin position="146"/>
        <end position="167"/>
    </location>
</feature>
<dbReference type="AlphaFoldDB" id="A0ABD7V4L4"/>
<reference evidence="3 4" key="1">
    <citation type="submission" date="2019-02" db="EMBL/GenBank/DDBJ databases">
        <authorList>
            <consortium name="Pathogen Informatics"/>
        </authorList>
    </citation>
    <scope>NUCLEOTIDE SEQUENCE [LARGE SCALE GENOMIC DNA]</scope>
    <source>
        <strain evidence="3 4">3012STDY6756503</strain>
    </source>
</reference>
<keyword evidence="2" id="KW-0812">Transmembrane</keyword>
<evidence type="ECO:0000256" key="1">
    <source>
        <dbReference type="SAM" id="MobiDB-lite"/>
    </source>
</evidence>
<evidence type="ECO:0000256" key="2">
    <source>
        <dbReference type="SAM" id="Phobius"/>
    </source>
</evidence>
<keyword evidence="2" id="KW-0472">Membrane</keyword>
<sequence length="320" mass="33916">MSTATSSPITTADPTPRDPLTTSARGPVRRRTGSPEAQDRAARAPWRRHLLTLTWALLVATVGVQIAFPLTGGGTLPLTVASVTLLASASVIHLAATRGIASAAALVVVAGGGGLVAEAIGVGTGFPFGTYLYTDSLGWKILGVPVLVPLAWIMMAWPALAVTRRLLRVTRLSAARARVVTPFVGAYALTAWDVFLDPQMVDQGHWAWRHPTPSLPGVADIPLTNFAGWLLVSFLMIGVLDRLVRADAQADDGVPIATYLWTYFSSVLAHAVFFGRPTVAVVGALLMGVVALPLLASVLRHNRSHRIESGTVPGRHRAPR</sequence>
<evidence type="ECO:0000313" key="3">
    <source>
        <dbReference type="EMBL" id="VFA89209.1"/>
    </source>
</evidence>
<dbReference type="Proteomes" id="UP000360750">
    <property type="component" value="Unassembled WGS sequence"/>
</dbReference>
<feature type="region of interest" description="Disordered" evidence="1">
    <location>
        <begin position="1"/>
        <end position="41"/>
    </location>
</feature>
<dbReference type="PANTHER" id="PTHR39419">
    <property type="entry name" value="SLL0814 PROTEIN"/>
    <property type="match status" value="1"/>
</dbReference>
<feature type="compositionally biased region" description="Polar residues" evidence="1">
    <location>
        <begin position="1"/>
        <end position="13"/>
    </location>
</feature>
<name>A0ABD7V4L4_9ACTN</name>
<feature type="transmembrane region" description="Helical" evidence="2">
    <location>
        <begin position="50"/>
        <end position="70"/>
    </location>
</feature>
<dbReference type="Pfam" id="PF04240">
    <property type="entry name" value="Caroten_synth"/>
    <property type="match status" value="1"/>
</dbReference>
<dbReference type="RefSeq" id="WP_131734646.1">
    <property type="nucleotide sequence ID" value="NZ_CAACYD010000007.1"/>
</dbReference>
<dbReference type="InterPro" id="IPR007354">
    <property type="entry name" value="CruF-like"/>
</dbReference>
<feature type="transmembrane region" description="Helical" evidence="2">
    <location>
        <begin position="256"/>
        <end position="273"/>
    </location>
</feature>
<keyword evidence="2" id="KW-1133">Transmembrane helix</keyword>
<feature type="transmembrane region" description="Helical" evidence="2">
    <location>
        <begin position="76"/>
        <end position="96"/>
    </location>
</feature>
<feature type="transmembrane region" description="Helical" evidence="2">
    <location>
        <begin position="279"/>
        <end position="299"/>
    </location>
</feature>
<dbReference type="GeneID" id="60750762"/>
<feature type="transmembrane region" description="Helical" evidence="2">
    <location>
        <begin position="103"/>
        <end position="126"/>
    </location>
</feature>
<organism evidence="3 4">
    <name type="scientific">Gordonia paraffinivorans</name>
    <dbReference type="NCBI Taxonomy" id="175628"/>
    <lineage>
        <taxon>Bacteria</taxon>
        <taxon>Bacillati</taxon>
        <taxon>Actinomycetota</taxon>
        <taxon>Actinomycetes</taxon>
        <taxon>Mycobacteriales</taxon>
        <taxon>Gordoniaceae</taxon>
        <taxon>Gordonia</taxon>
    </lineage>
</organism>
<gene>
    <name evidence="3" type="ORF">NCTC8139_02771</name>
</gene>
<protein>
    <submittedName>
        <fullName evidence="3">Carotene biosynthesis associated membrane protein</fullName>
    </submittedName>
</protein>
<feature type="transmembrane region" description="Helical" evidence="2">
    <location>
        <begin position="179"/>
        <end position="196"/>
    </location>
</feature>
<feature type="transmembrane region" description="Helical" evidence="2">
    <location>
        <begin position="226"/>
        <end position="244"/>
    </location>
</feature>
<proteinExistence type="predicted"/>
<dbReference type="EMBL" id="CAACYD010000007">
    <property type="protein sequence ID" value="VFA89209.1"/>
    <property type="molecule type" value="Genomic_DNA"/>
</dbReference>
<evidence type="ECO:0000313" key="4">
    <source>
        <dbReference type="Proteomes" id="UP000360750"/>
    </source>
</evidence>
<accession>A0ABD7V4L4</accession>
<comment type="caution">
    <text evidence="3">The sequence shown here is derived from an EMBL/GenBank/DDBJ whole genome shotgun (WGS) entry which is preliminary data.</text>
</comment>
<dbReference type="PANTHER" id="PTHR39419:SF1">
    <property type="entry name" value="SLL0814 PROTEIN"/>
    <property type="match status" value="1"/>
</dbReference>